<feature type="region of interest" description="Disordered" evidence="1">
    <location>
        <begin position="186"/>
        <end position="228"/>
    </location>
</feature>
<dbReference type="GO" id="GO:0006952">
    <property type="term" value="P:defense response"/>
    <property type="evidence" value="ECO:0007669"/>
    <property type="project" value="InterPro"/>
</dbReference>
<dbReference type="CDD" id="cd04051">
    <property type="entry name" value="C2_SRC2_like"/>
    <property type="match status" value="1"/>
</dbReference>
<dbReference type="InterPro" id="IPR000008">
    <property type="entry name" value="C2_dom"/>
</dbReference>
<evidence type="ECO:0000313" key="3">
    <source>
        <dbReference type="EMBL" id="KAL0341173.1"/>
    </source>
</evidence>
<dbReference type="InterPro" id="IPR035892">
    <property type="entry name" value="C2_domain_sf"/>
</dbReference>
<reference evidence="3" key="1">
    <citation type="submission" date="2020-06" db="EMBL/GenBank/DDBJ databases">
        <authorList>
            <person name="Li T."/>
            <person name="Hu X."/>
            <person name="Zhang T."/>
            <person name="Song X."/>
            <person name="Zhang H."/>
            <person name="Dai N."/>
            <person name="Sheng W."/>
            <person name="Hou X."/>
            <person name="Wei L."/>
        </authorList>
    </citation>
    <scope>NUCLEOTIDE SEQUENCE</scope>
    <source>
        <strain evidence="3">G02</strain>
        <tissue evidence="3">Leaf</tissue>
    </source>
</reference>
<comment type="caution">
    <text evidence="3">The sequence shown here is derived from an EMBL/GenBank/DDBJ whole genome shotgun (WGS) entry which is preliminary data.</text>
</comment>
<dbReference type="PANTHER" id="PTHR32246">
    <property type="entry name" value="INGRESSION PROTEIN FIC1"/>
    <property type="match status" value="1"/>
</dbReference>
<proteinExistence type="predicted"/>
<dbReference type="PANTHER" id="PTHR32246:SF15">
    <property type="entry name" value="CALCIUM-DEPENDENT LIPID-BINDING (CALB DOMAIN) FAMILY PROTEIN"/>
    <property type="match status" value="1"/>
</dbReference>
<dbReference type="PROSITE" id="PS50004">
    <property type="entry name" value="C2"/>
    <property type="match status" value="1"/>
</dbReference>
<feature type="compositionally biased region" description="Polar residues" evidence="1">
    <location>
        <begin position="192"/>
        <end position="207"/>
    </location>
</feature>
<dbReference type="EMBL" id="JACGWJ010000020">
    <property type="protein sequence ID" value="KAL0341173.1"/>
    <property type="molecule type" value="Genomic_DNA"/>
</dbReference>
<gene>
    <name evidence="3" type="ORF">Sradi_4634100</name>
</gene>
<dbReference type="Gene3D" id="2.60.40.150">
    <property type="entry name" value="C2 domain"/>
    <property type="match status" value="1"/>
</dbReference>
<dbReference type="InterPro" id="IPR044750">
    <property type="entry name" value="C2_SRC2/BAP"/>
</dbReference>
<evidence type="ECO:0000256" key="1">
    <source>
        <dbReference type="SAM" id="MobiDB-lite"/>
    </source>
</evidence>
<evidence type="ECO:0000259" key="2">
    <source>
        <dbReference type="PROSITE" id="PS50004"/>
    </source>
</evidence>
<sequence length="318" mass="34441">MAKLRVEVCLISARGLRRTSSMWRLQWFAVGWINTNDKYCTAVDASGSTNPVWKTKFSMSIDASDSAFQDLALHVEVYSRGPVFLRERLLGTTTVVLKELLDKYYGKSEVLGHVEEVGSFQLRKKNSDKPQGFVDISIRISEENEECGATYPGGKDMFRPTDRCGGTERATEYGSLQFQRPQLPLTTLQQPGSNQPLLTPPNYSDQASLAGPNYHTPGGGGGGGDGDRPIYHRTRTPPPPLPPSNVGYVPTFFPRTDNLTQSIAAPPGHRSGHGFATVLGAEALAAGAMIFGDDFLSGFEFSGHLGDAGVSISTDPPL</sequence>
<dbReference type="SUPFAM" id="SSF49562">
    <property type="entry name" value="C2 domain (Calcium/lipid-binding domain, CaLB)"/>
    <property type="match status" value="1"/>
</dbReference>
<protein>
    <recommendedName>
        <fullName evidence="2">C2 domain-containing protein</fullName>
    </recommendedName>
</protein>
<accession>A0AAW2NDF5</accession>
<name>A0AAW2NDF5_SESRA</name>
<reference evidence="3" key="2">
    <citation type="journal article" date="2024" name="Plant">
        <title>Genomic evolution and insights into agronomic trait innovations of Sesamum species.</title>
        <authorList>
            <person name="Miao H."/>
            <person name="Wang L."/>
            <person name="Qu L."/>
            <person name="Liu H."/>
            <person name="Sun Y."/>
            <person name="Le M."/>
            <person name="Wang Q."/>
            <person name="Wei S."/>
            <person name="Zheng Y."/>
            <person name="Lin W."/>
            <person name="Duan Y."/>
            <person name="Cao H."/>
            <person name="Xiong S."/>
            <person name="Wang X."/>
            <person name="Wei L."/>
            <person name="Li C."/>
            <person name="Ma Q."/>
            <person name="Ju M."/>
            <person name="Zhao R."/>
            <person name="Li G."/>
            <person name="Mu C."/>
            <person name="Tian Q."/>
            <person name="Mei H."/>
            <person name="Zhang T."/>
            <person name="Gao T."/>
            <person name="Zhang H."/>
        </authorList>
    </citation>
    <scope>NUCLEOTIDE SEQUENCE</scope>
    <source>
        <strain evidence="3">G02</strain>
    </source>
</reference>
<feature type="domain" description="C2" evidence="2">
    <location>
        <begin position="1"/>
        <end position="111"/>
    </location>
</feature>
<dbReference type="Pfam" id="PF00168">
    <property type="entry name" value="C2"/>
    <property type="match status" value="1"/>
</dbReference>
<organism evidence="3">
    <name type="scientific">Sesamum radiatum</name>
    <name type="common">Black benniseed</name>
    <dbReference type="NCBI Taxonomy" id="300843"/>
    <lineage>
        <taxon>Eukaryota</taxon>
        <taxon>Viridiplantae</taxon>
        <taxon>Streptophyta</taxon>
        <taxon>Embryophyta</taxon>
        <taxon>Tracheophyta</taxon>
        <taxon>Spermatophyta</taxon>
        <taxon>Magnoliopsida</taxon>
        <taxon>eudicotyledons</taxon>
        <taxon>Gunneridae</taxon>
        <taxon>Pentapetalae</taxon>
        <taxon>asterids</taxon>
        <taxon>lamiids</taxon>
        <taxon>Lamiales</taxon>
        <taxon>Pedaliaceae</taxon>
        <taxon>Sesamum</taxon>
    </lineage>
</organism>
<dbReference type="SMART" id="SM00239">
    <property type="entry name" value="C2"/>
    <property type="match status" value="1"/>
</dbReference>
<dbReference type="AlphaFoldDB" id="A0AAW2NDF5"/>